<feature type="signal peptide" evidence="1">
    <location>
        <begin position="1"/>
        <end position="24"/>
    </location>
</feature>
<reference evidence="2" key="1">
    <citation type="journal article" date="2021" name="PeerJ">
        <title>Extensive microbial diversity within the chicken gut microbiome revealed by metagenomics and culture.</title>
        <authorList>
            <person name="Gilroy R."/>
            <person name="Ravi A."/>
            <person name="Getino M."/>
            <person name="Pursley I."/>
            <person name="Horton D.L."/>
            <person name="Alikhan N.F."/>
            <person name="Baker D."/>
            <person name="Gharbi K."/>
            <person name="Hall N."/>
            <person name="Watson M."/>
            <person name="Adriaenssens E.M."/>
            <person name="Foster-Nyarko E."/>
            <person name="Jarju S."/>
            <person name="Secka A."/>
            <person name="Antonio M."/>
            <person name="Oren A."/>
            <person name="Chaudhuri R.R."/>
            <person name="La Ragione R."/>
            <person name="Hildebrand F."/>
            <person name="Pallen M.J."/>
        </authorList>
    </citation>
    <scope>NUCLEOTIDE SEQUENCE</scope>
    <source>
        <strain evidence="2">ChiHjej13B12-4958</strain>
    </source>
</reference>
<sequence length="92" mass="9142">MTSITRRISASAAAVLLAAGTAVAVAPGVSAQTELPTSSENYTPPEPGDSWLTVLSQQISGPIAVGSLVAVYGSAVAMCTSDLTEGPSNACF</sequence>
<feature type="chain" id="PRO_5039591144" description="Secreted protein" evidence="1">
    <location>
        <begin position="25"/>
        <end position="92"/>
    </location>
</feature>
<evidence type="ECO:0000256" key="1">
    <source>
        <dbReference type="SAM" id="SignalP"/>
    </source>
</evidence>
<gene>
    <name evidence="2" type="ORF">H9751_04150</name>
</gene>
<proteinExistence type="predicted"/>
<keyword evidence="1" id="KW-0732">Signal</keyword>
<dbReference type="AlphaFoldDB" id="A0A9D2TPH7"/>
<accession>A0A9D2TPH7</accession>
<evidence type="ECO:0000313" key="3">
    <source>
        <dbReference type="Proteomes" id="UP000823858"/>
    </source>
</evidence>
<reference evidence="2" key="2">
    <citation type="submission" date="2021-04" db="EMBL/GenBank/DDBJ databases">
        <authorList>
            <person name="Gilroy R."/>
        </authorList>
    </citation>
    <scope>NUCLEOTIDE SEQUENCE</scope>
    <source>
        <strain evidence="2">ChiHjej13B12-4958</strain>
    </source>
</reference>
<evidence type="ECO:0008006" key="4">
    <source>
        <dbReference type="Google" id="ProtNLM"/>
    </source>
</evidence>
<dbReference type="EMBL" id="DWVP01000009">
    <property type="protein sequence ID" value="HJC84733.1"/>
    <property type="molecule type" value="Genomic_DNA"/>
</dbReference>
<name>A0A9D2TPH7_9CORY</name>
<dbReference type="Proteomes" id="UP000823858">
    <property type="component" value="Unassembled WGS sequence"/>
</dbReference>
<organism evidence="2 3">
    <name type="scientific">Candidatus Corynebacterium faecigallinarum</name>
    <dbReference type="NCBI Taxonomy" id="2838528"/>
    <lineage>
        <taxon>Bacteria</taxon>
        <taxon>Bacillati</taxon>
        <taxon>Actinomycetota</taxon>
        <taxon>Actinomycetes</taxon>
        <taxon>Mycobacteriales</taxon>
        <taxon>Corynebacteriaceae</taxon>
        <taxon>Corynebacterium</taxon>
    </lineage>
</organism>
<comment type="caution">
    <text evidence="2">The sequence shown here is derived from an EMBL/GenBank/DDBJ whole genome shotgun (WGS) entry which is preliminary data.</text>
</comment>
<protein>
    <recommendedName>
        <fullName evidence="4">Secreted protein</fullName>
    </recommendedName>
</protein>
<evidence type="ECO:0000313" key="2">
    <source>
        <dbReference type="EMBL" id="HJC84733.1"/>
    </source>
</evidence>